<proteinExistence type="predicted"/>
<name>X0VRE1_9ZZZZ</name>
<comment type="caution">
    <text evidence="1">The sequence shown here is derived from an EMBL/GenBank/DDBJ whole genome shotgun (WGS) entry which is preliminary data.</text>
</comment>
<evidence type="ECO:0000313" key="1">
    <source>
        <dbReference type="EMBL" id="GAG20949.1"/>
    </source>
</evidence>
<gene>
    <name evidence="1" type="ORF">S01H1_56743</name>
</gene>
<dbReference type="EMBL" id="BARS01036965">
    <property type="protein sequence ID" value="GAG20949.1"/>
    <property type="molecule type" value="Genomic_DNA"/>
</dbReference>
<accession>X0VRE1</accession>
<reference evidence="1" key="1">
    <citation type="journal article" date="2014" name="Front. Microbiol.">
        <title>High frequency of phylogenetically diverse reductive dehalogenase-homologous genes in deep subseafloor sedimentary metagenomes.</title>
        <authorList>
            <person name="Kawai M."/>
            <person name="Futagami T."/>
            <person name="Toyoda A."/>
            <person name="Takaki Y."/>
            <person name="Nishi S."/>
            <person name="Hori S."/>
            <person name="Arai W."/>
            <person name="Tsubouchi T."/>
            <person name="Morono Y."/>
            <person name="Uchiyama I."/>
            <person name="Ito T."/>
            <person name="Fujiyama A."/>
            <person name="Inagaki F."/>
            <person name="Takami H."/>
        </authorList>
    </citation>
    <scope>NUCLEOTIDE SEQUENCE</scope>
    <source>
        <strain evidence="1">Expedition CK06-06</strain>
    </source>
</reference>
<sequence length="89" mass="10641">MSRPSVKERRDEMIAKLKMAGKNGIETKKFINDFTNKWGYKRTTVKKDTLELVELEKAKIDKTRIYHSMYSTPSEMWNRIHPRHLSRKS</sequence>
<dbReference type="AlphaFoldDB" id="X0VRE1"/>
<protein>
    <submittedName>
        <fullName evidence="1">Uncharacterized protein</fullName>
    </submittedName>
</protein>
<organism evidence="1">
    <name type="scientific">marine sediment metagenome</name>
    <dbReference type="NCBI Taxonomy" id="412755"/>
    <lineage>
        <taxon>unclassified sequences</taxon>
        <taxon>metagenomes</taxon>
        <taxon>ecological metagenomes</taxon>
    </lineage>
</organism>